<evidence type="ECO:0000256" key="2">
    <source>
        <dbReference type="ARBA" id="ARBA00023002"/>
    </source>
</evidence>
<evidence type="ECO:0000313" key="7">
    <source>
        <dbReference type="Proteomes" id="UP000027195"/>
    </source>
</evidence>
<dbReference type="GO" id="GO:0016620">
    <property type="term" value="F:oxidoreductase activity, acting on the aldehyde or oxo group of donors, NAD or NADP as acceptor"/>
    <property type="evidence" value="ECO:0007669"/>
    <property type="project" value="InterPro"/>
</dbReference>
<dbReference type="Gene3D" id="3.40.605.10">
    <property type="entry name" value="Aldehyde Dehydrogenase, Chain A, domain 1"/>
    <property type="match status" value="1"/>
</dbReference>
<dbReference type="CDD" id="cd07091">
    <property type="entry name" value="ALDH_F1-2_Ald2-like"/>
    <property type="match status" value="1"/>
</dbReference>
<dbReference type="InterPro" id="IPR016162">
    <property type="entry name" value="Ald_DH_N"/>
</dbReference>
<evidence type="ECO:0000313" key="6">
    <source>
        <dbReference type="EMBL" id="KDQ16166.1"/>
    </source>
</evidence>
<dbReference type="Proteomes" id="UP000027195">
    <property type="component" value="Unassembled WGS sequence"/>
</dbReference>
<dbReference type="InterPro" id="IPR015590">
    <property type="entry name" value="Aldehyde_DH_dom"/>
</dbReference>
<dbReference type="FunFam" id="3.40.309.10:FF:000012">
    <property type="entry name" value="Betaine aldehyde dehydrogenase"/>
    <property type="match status" value="1"/>
</dbReference>
<evidence type="ECO:0000256" key="1">
    <source>
        <dbReference type="ARBA" id="ARBA00009986"/>
    </source>
</evidence>
<organism evidence="6 7">
    <name type="scientific">Botryobasidium botryosum (strain FD-172 SS1)</name>
    <dbReference type="NCBI Taxonomy" id="930990"/>
    <lineage>
        <taxon>Eukaryota</taxon>
        <taxon>Fungi</taxon>
        <taxon>Dikarya</taxon>
        <taxon>Basidiomycota</taxon>
        <taxon>Agaricomycotina</taxon>
        <taxon>Agaricomycetes</taxon>
        <taxon>Cantharellales</taxon>
        <taxon>Botryobasidiaceae</taxon>
        <taxon>Botryobasidium</taxon>
    </lineage>
</organism>
<dbReference type="InterPro" id="IPR016161">
    <property type="entry name" value="Ald_DH/histidinol_DH"/>
</dbReference>
<dbReference type="AlphaFoldDB" id="A0A067MX78"/>
<feature type="active site" evidence="3">
    <location>
        <position position="270"/>
    </location>
</feature>
<accession>A0A067MX78</accession>
<name>A0A067MX78_BOTB1</name>
<evidence type="ECO:0000256" key="3">
    <source>
        <dbReference type="PROSITE-ProRule" id="PRU10007"/>
    </source>
</evidence>
<dbReference type="PANTHER" id="PTHR11699">
    <property type="entry name" value="ALDEHYDE DEHYDROGENASE-RELATED"/>
    <property type="match status" value="1"/>
</dbReference>
<proteinExistence type="inferred from homology"/>
<dbReference type="InParanoid" id="A0A067MX78"/>
<protein>
    <recommendedName>
        <fullName evidence="5">Aldehyde dehydrogenase domain-containing protein</fullName>
    </recommendedName>
</protein>
<dbReference type="InterPro" id="IPR029510">
    <property type="entry name" value="Ald_DH_CS_GLU"/>
</dbReference>
<sequence length="501" mass="54426">MPPTFDFDFKFQQGFQGRYTFPTGLFINGEFVDSVDKETIDVVNPATGAVIATVSAGNEKDVDIAVQAATKAYKSSWGLKVSGLERGKLLFKLADLIERDVEEISCIEVLNVGKPYLATRHRETIGASNYIRYFAGLAGKLHGKTVEIDESIMAYTRYEPLGVVGAIIPWNFPLFLLVWKLAPALAAGNAIIIKPSEITPLTTLRLCKLFNEAGFPPGVVNVITGTGQAAGAAITKHMGIAKVSFTGSTAAGRHVMSSASSSNLKSVSLELGGKSPSLVFDDADLEQAVRWTAAGIFTNAGQMCYGGSRIYVQEGIYDKFLESFLAFVQKSKVGDPWDSSTTYGPQVSQAQMDRVLDYIDIGKKEGAVLARGGFRVGDLGYYIEPTVFTEVKQDMRIMKEEIFGPVVALAKFKNEEDVLEMANGTMYGLAAAVFTKDVTRAIKMSNELEAGTVWVNMTLRLQPSMPFGGYKESGIGHDLGEEALRSYYNLKSVHINLGGRL</sequence>
<dbReference type="SUPFAM" id="SSF53720">
    <property type="entry name" value="ALDH-like"/>
    <property type="match status" value="1"/>
</dbReference>
<evidence type="ECO:0000256" key="4">
    <source>
        <dbReference type="RuleBase" id="RU003345"/>
    </source>
</evidence>
<dbReference type="PROSITE" id="PS00687">
    <property type="entry name" value="ALDEHYDE_DEHYDR_GLU"/>
    <property type="match status" value="1"/>
</dbReference>
<keyword evidence="7" id="KW-1185">Reference proteome</keyword>
<reference evidence="7" key="1">
    <citation type="journal article" date="2014" name="Proc. Natl. Acad. Sci. U.S.A.">
        <title>Extensive sampling of basidiomycete genomes demonstrates inadequacy of the white-rot/brown-rot paradigm for wood decay fungi.</title>
        <authorList>
            <person name="Riley R."/>
            <person name="Salamov A.A."/>
            <person name="Brown D.W."/>
            <person name="Nagy L.G."/>
            <person name="Floudas D."/>
            <person name="Held B.W."/>
            <person name="Levasseur A."/>
            <person name="Lombard V."/>
            <person name="Morin E."/>
            <person name="Otillar R."/>
            <person name="Lindquist E.A."/>
            <person name="Sun H."/>
            <person name="LaButti K.M."/>
            <person name="Schmutz J."/>
            <person name="Jabbour D."/>
            <person name="Luo H."/>
            <person name="Baker S.E."/>
            <person name="Pisabarro A.G."/>
            <person name="Walton J.D."/>
            <person name="Blanchette R.A."/>
            <person name="Henrissat B."/>
            <person name="Martin F."/>
            <person name="Cullen D."/>
            <person name="Hibbett D.S."/>
            <person name="Grigoriev I.V."/>
        </authorList>
    </citation>
    <scope>NUCLEOTIDE SEQUENCE [LARGE SCALE GENOMIC DNA]</scope>
    <source>
        <strain evidence="7">FD-172 SS1</strain>
    </source>
</reference>
<dbReference type="FunCoup" id="A0A067MX78">
    <property type="interactions" value="275"/>
</dbReference>
<keyword evidence="2 4" id="KW-0560">Oxidoreductase</keyword>
<comment type="similarity">
    <text evidence="1 4">Belongs to the aldehyde dehydrogenase family.</text>
</comment>
<dbReference type="STRING" id="930990.A0A067MX78"/>
<dbReference type="FunFam" id="3.40.605.10:FF:000007">
    <property type="entry name" value="NAD/NADP-dependent betaine aldehyde dehydrogenase"/>
    <property type="match status" value="1"/>
</dbReference>
<dbReference type="InterPro" id="IPR016163">
    <property type="entry name" value="Ald_DH_C"/>
</dbReference>
<dbReference type="OrthoDB" id="310895at2759"/>
<dbReference type="Gene3D" id="3.40.309.10">
    <property type="entry name" value="Aldehyde Dehydrogenase, Chain A, domain 2"/>
    <property type="match status" value="1"/>
</dbReference>
<dbReference type="Pfam" id="PF00171">
    <property type="entry name" value="Aldedh"/>
    <property type="match status" value="1"/>
</dbReference>
<evidence type="ECO:0000259" key="5">
    <source>
        <dbReference type="Pfam" id="PF00171"/>
    </source>
</evidence>
<dbReference type="EMBL" id="KL198029">
    <property type="protein sequence ID" value="KDQ16166.1"/>
    <property type="molecule type" value="Genomic_DNA"/>
</dbReference>
<gene>
    <name evidence="6" type="ORF">BOTBODRAFT_31237</name>
</gene>
<feature type="domain" description="Aldehyde dehydrogenase" evidence="5">
    <location>
        <begin position="32"/>
        <end position="493"/>
    </location>
</feature>
<dbReference type="HOGENOM" id="CLU_005391_0_1_1"/>